<evidence type="ECO:0000313" key="2">
    <source>
        <dbReference type="Proteomes" id="UP000612362"/>
    </source>
</evidence>
<dbReference type="Proteomes" id="UP000612362">
    <property type="component" value="Unassembled WGS sequence"/>
</dbReference>
<dbReference type="EMBL" id="BNJF01000001">
    <property type="protein sequence ID" value="GHO45058.1"/>
    <property type="molecule type" value="Genomic_DNA"/>
</dbReference>
<comment type="caution">
    <text evidence="1">The sequence shown here is derived from an EMBL/GenBank/DDBJ whole genome shotgun (WGS) entry which is preliminary data.</text>
</comment>
<organism evidence="1 2">
    <name type="scientific">Ktedonospora formicarum</name>
    <dbReference type="NCBI Taxonomy" id="2778364"/>
    <lineage>
        <taxon>Bacteria</taxon>
        <taxon>Bacillati</taxon>
        <taxon>Chloroflexota</taxon>
        <taxon>Ktedonobacteria</taxon>
        <taxon>Ktedonobacterales</taxon>
        <taxon>Ktedonobacteraceae</taxon>
        <taxon>Ktedonospora</taxon>
    </lineage>
</organism>
<sequence>MFLHIRRYSEILEMHMEGEGSEERVSHLYKGTTCISKNAINAYRAHPPWAAGIHCTSVTCVWQETITFASVGSGILR</sequence>
<reference evidence="1" key="1">
    <citation type="submission" date="2020-10" db="EMBL/GenBank/DDBJ databases">
        <title>Taxonomic study of unclassified bacteria belonging to the class Ktedonobacteria.</title>
        <authorList>
            <person name="Yabe S."/>
            <person name="Wang C.M."/>
            <person name="Zheng Y."/>
            <person name="Sakai Y."/>
            <person name="Cavaletti L."/>
            <person name="Monciardini P."/>
            <person name="Donadio S."/>
        </authorList>
    </citation>
    <scope>NUCLEOTIDE SEQUENCE</scope>
    <source>
        <strain evidence="1">SOSP1-1</strain>
    </source>
</reference>
<keyword evidence="2" id="KW-1185">Reference proteome</keyword>
<name>A0A8J3MSX2_9CHLR</name>
<evidence type="ECO:0000313" key="1">
    <source>
        <dbReference type="EMBL" id="GHO45058.1"/>
    </source>
</evidence>
<protein>
    <submittedName>
        <fullName evidence="1">Uncharacterized protein</fullName>
    </submittedName>
</protein>
<dbReference type="AlphaFoldDB" id="A0A8J3MSX2"/>
<accession>A0A8J3MSX2</accession>
<proteinExistence type="predicted"/>
<gene>
    <name evidence="1" type="ORF">KSX_32210</name>
</gene>